<accession>A0ACA9K9T2</accession>
<dbReference type="EMBL" id="CAJVPW010000653">
    <property type="protein sequence ID" value="CAG8461293.1"/>
    <property type="molecule type" value="Genomic_DNA"/>
</dbReference>
<sequence>MDSYLEQNRTLAALCEMTFAENRLTLLFAENFCFVFFQIFQLYFCLHAAQQYEVESVLNLIMSECPGVYTLSPNYELYEYPNMIVSSAFSLVNLIFAWRLFLLFEKQMYEKVDVEINHQGQATTQTYTSPSRSGCLSTNKAGDKQKTLLLPIENTKFAVTPLDPYLQQIGSYNAKEGTGLPIVE</sequence>
<organism evidence="1 2">
    <name type="scientific">Cetraspora pellucida</name>
    <dbReference type="NCBI Taxonomy" id="1433469"/>
    <lineage>
        <taxon>Eukaryota</taxon>
        <taxon>Fungi</taxon>
        <taxon>Fungi incertae sedis</taxon>
        <taxon>Mucoromycota</taxon>
        <taxon>Glomeromycotina</taxon>
        <taxon>Glomeromycetes</taxon>
        <taxon>Diversisporales</taxon>
        <taxon>Gigasporaceae</taxon>
        <taxon>Cetraspora</taxon>
    </lineage>
</organism>
<protein>
    <submittedName>
        <fullName evidence="1">12960_t:CDS:1</fullName>
    </submittedName>
</protein>
<reference evidence="1" key="1">
    <citation type="submission" date="2021-06" db="EMBL/GenBank/DDBJ databases">
        <authorList>
            <person name="Kallberg Y."/>
            <person name="Tangrot J."/>
            <person name="Rosling A."/>
        </authorList>
    </citation>
    <scope>NUCLEOTIDE SEQUENCE</scope>
    <source>
        <strain evidence="1">28 12/20/2015</strain>
    </source>
</reference>
<evidence type="ECO:0000313" key="1">
    <source>
        <dbReference type="EMBL" id="CAG8461293.1"/>
    </source>
</evidence>
<dbReference type="Proteomes" id="UP000789366">
    <property type="component" value="Unassembled WGS sequence"/>
</dbReference>
<proteinExistence type="predicted"/>
<keyword evidence="2" id="KW-1185">Reference proteome</keyword>
<gene>
    <name evidence="1" type="ORF">SPELUC_LOCUS1273</name>
</gene>
<evidence type="ECO:0000313" key="2">
    <source>
        <dbReference type="Proteomes" id="UP000789366"/>
    </source>
</evidence>
<name>A0ACA9K9T2_9GLOM</name>
<comment type="caution">
    <text evidence="1">The sequence shown here is derived from an EMBL/GenBank/DDBJ whole genome shotgun (WGS) entry which is preliminary data.</text>
</comment>